<proteinExistence type="inferred from homology"/>
<dbReference type="SUPFAM" id="SSF144052">
    <property type="entry name" value="Thermophilic metalloprotease-like"/>
    <property type="match status" value="1"/>
</dbReference>
<dbReference type="PANTHER" id="PTHR34448">
    <property type="entry name" value="AMINOPEPTIDASE"/>
    <property type="match status" value="1"/>
</dbReference>
<evidence type="ECO:0000313" key="11">
    <source>
        <dbReference type="EMBL" id="HFJ54044.1"/>
    </source>
</evidence>
<comment type="cofactor">
    <cofactor evidence="2">
        <name>Mg(2+)</name>
        <dbReference type="ChEBI" id="CHEBI:18420"/>
    </cofactor>
</comment>
<evidence type="ECO:0000313" key="10">
    <source>
        <dbReference type="EMBL" id="HEA87286.1"/>
    </source>
</evidence>
<evidence type="ECO:0000256" key="3">
    <source>
        <dbReference type="ARBA" id="ARBA00001947"/>
    </source>
</evidence>
<dbReference type="EMBL" id="DSTU01000007">
    <property type="protein sequence ID" value="HFJ54044.1"/>
    <property type="molecule type" value="Genomic_DNA"/>
</dbReference>
<organism evidence="10">
    <name type="scientific">candidate division WOR-3 bacterium</name>
    <dbReference type="NCBI Taxonomy" id="2052148"/>
    <lineage>
        <taxon>Bacteria</taxon>
        <taxon>Bacteria division WOR-3</taxon>
    </lineage>
</organism>
<dbReference type="InterPro" id="IPR000787">
    <property type="entry name" value="Peptidase_M29"/>
</dbReference>
<evidence type="ECO:0000256" key="6">
    <source>
        <dbReference type="ARBA" id="ARBA00022670"/>
    </source>
</evidence>
<comment type="cofactor">
    <cofactor evidence="1">
        <name>Co(2+)</name>
        <dbReference type="ChEBI" id="CHEBI:48828"/>
    </cofactor>
</comment>
<gene>
    <name evidence="10" type="ORF">ENP94_04655</name>
    <name evidence="11" type="ORF">ENS16_05090</name>
</gene>
<comment type="cofactor">
    <cofactor evidence="3">
        <name>Zn(2+)</name>
        <dbReference type="ChEBI" id="CHEBI:29105"/>
    </cofactor>
</comment>
<comment type="similarity">
    <text evidence="4">Belongs to the peptidase M29 family.</text>
</comment>
<keyword evidence="7" id="KW-0479">Metal-binding</keyword>
<dbReference type="GO" id="GO:0006508">
    <property type="term" value="P:proteolysis"/>
    <property type="evidence" value="ECO:0007669"/>
    <property type="project" value="UniProtKB-KW"/>
</dbReference>
<evidence type="ECO:0000256" key="5">
    <source>
        <dbReference type="ARBA" id="ARBA00022438"/>
    </source>
</evidence>
<reference evidence="10" key="1">
    <citation type="journal article" date="2020" name="mSystems">
        <title>Genome- and Community-Level Interaction Insights into Carbon Utilization and Element Cycling Functions of Hydrothermarchaeota in Hydrothermal Sediment.</title>
        <authorList>
            <person name="Zhou Z."/>
            <person name="Liu Y."/>
            <person name="Xu W."/>
            <person name="Pan J."/>
            <person name="Luo Z.H."/>
            <person name="Li M."/>
        </authorList>
    </citation>
    <scope>NUCLEOTIDE SEQUENCE [LARGE SCALE GENOMIC DNA]</scope>
    <source>
        <strain evidence="10">SpSt-265</strain>
        <strain evidence="11">SpSt-465</strain>
    </source>
</reference>
<keyword evidence="8" id="KW-0378">Hydrolase</keyword>
<name>A0A7C1SD12_UNCW3</name>
<evidence type="ECO:0000256" key="1">
    <source>
        <dbReference type="ARBA" id="ARBA00001941"/>
    </source>
</evidence>
<dbReference type="InterPro" id="IPR035097">
    <property type="entry name" value="M29_N-terminal"/>
</dbReference>
<dbReference type="Pfam" id="PF02073">
    <property type="entry name" value="Peptidase_M29"/>
    <property type="match status" value="1"/>
</dbReference>
<evidence type="ECO:0000256" key="7">
    <source>
        <dbReference type="ARBA" id="ARBA00022723"/>
    </source>
</evidence>
<dbReference type="GO" id="GO:0046872">
    <property type="term" value="F:metal ion binding"/>
    <property type="evidence" value="ECO:0007669"/>
    <property type="project" value="UniProtKB-KW"/>
</dbReference>
<dbReference type="EMBL" id="DSLG01000004">
    <property type="protein sequence ID" value="HEA87286.1"/>
    <property type="molecule type" value="Genomic_DNA"/>
</dbReference>
<dbReference type="PANTHER" id="PTHR34448:SF1">
    <property type="entry name" value="BLL6088 PROTEIN"/>
    <property type="match status" value="1"/>
</dbReference>
<evidence type="ECO:0000256" key="2">
    <source>
        <dbReference type="ARBA" id="ARBA00001946"/>
    </source>
</evidence>
<keyword evidence="5 10" id="KW-0031">Aminopeptidase</keyword>
<sequence length="368" mass="41676">MFDPRVEKLAQVLIHYSLQLKKDEWLVMIGPANADELYKAALVEALKAGAYVTMRVGIADAAYLFYRYASEKQLSFVSPTEKLEVEKADALLYVWSGWNTKEFTSIDPKRLAVAQRARKPLFETRLRREAAGKLRWVGTLYPTPSSAQDAEMALIEYQEFVYGAGKLDRRDPIREWQEVSRRQARLIRKLNRFKTIRIVGEDTDITFGVRGRKWINCDGRVNFPDGEVFTGPEEDKTEGKIRFHFPAVYMGKEVVGVQLVFEKGRVVEAKAEKGEDLLKAMLATDEGAGRVGELAFGTNYSIQRFTKNTLFDEKIGGTIHMALGASLPESGGKNKSAIHWDMICDTRRQGYAVYGDGRLIMKEGRLVI</sequence>
<dbReference type="GO" id="GO:0004177">
    <property type="term" value="F:aminopeptidase activity"/>
    <property type="evidence" value="ECO:0007669"/>
    <property type="project" value="UniProtKB-KW"/>
</dbReference>
<keyword evidence="6" id="KW-0645">Protease</keyword>
<dbReference type="PRINTS" id="PR00919">
    <property type="entry name" value="THERMOPTASE"/>
</dbReference>
<dbReference type="Gene3D" id="3.40.1830.10">
    <property type="entry name" value="Thermophilic metalloprotease (M29)"/>
    <property type="match status" value="1"/>
</dbReference>
<protein>
    <submittedName>
        <fullName evidence="10">Aminopeptidase</fullName>
    </submittedName>
</protein>
<evidence type="ECO:0000256" key="9">
    <source>
        <dbReference type="ARBA" id="ARBA00023049"/>
    </source>
</evidence>
<comment type="caution">
    <text evidence="10">The sequence shown here is derived from an EMBL/GenBank/DDBJ whole genome shotgun (WGS) entry which is preliminary data.</text>
</comment>
<keyword evidence="9" id="KW-0482">Metalloprotease</keyword>
<dbReference type="AlphaFoldDB" id="A0A7C1SD12"/>
<evidence type="ECO:0000256" key="4">
    <source>
        <dbReference type="ARBA" id="ARBA00008236"/>
    </source>
</evidence>
<dbReference type="GO" id="GO:0008237">
    <property type="term" value="F:metallopeptidase activity"/>
    <property type="evidence" value="ECO:0007669"/>
    <property type="project" value="UniProtKB-KW"/>
</dbReference>
<accession>A0A7C1SD12</accession>
<dbReference type="InterPro" id="IPR052170">
    <property type="entry name" value="M29_Exopeptidase"/>
</dbReference>
<evidence type="ECO:0000256" key="8">
    <source>
        <dbReference type="ARBA" id="ARBA00022801"/>
    </source>
</evidence>